<keyword evidence="6" id="KW-1185">Reference proteome</keyword>
<gene>
    <name evidence="5" type="ORF">GCM10017567_38460</name>
</gene>
<comment type="similarity">
    <text evidence="3">Belongs to the gas vesicle GvpA family.</text>
</comment>
<dbReference type="PANTHER" id="PTHR35344">
    <property type="entry name" value="GAS VESICLE STRUCTURAL PROTEIN 2-RELATED"/>
    <property type="match status" value="1"/>
</dbReference>
<name>A0ABQ3KE95_9PSEU</name>
<proteinExistence type="inferred from homology"/>
<organism evidence="5 6">
    <name type="scientific">Amycolatopsis bullii</name>
    <dbReference type="NCBI Taxonomy" id="941987"/>
    <lineage>
        <taxon>Bacteria</taxon>
        <taxon>Bacillati</taxon>
        <taxon>Actinomycetota</taxon>
        <taxon>Actinomycetes</taxon>
        <taxon>Pseudonocardiales</taxon>
        <taxon>Pseudonocardiaceae</taxon>
        <taxon>Amycolatopsis</taxon>
    </lineage>
</organism>
<dbReference type="InterPro" id="IPR018493">
    <property type="entry name" value="GvpA-like_CS"/>
</dbReference>
<evidence type="ECO:0000256" key="3">
    <source>
        <dbReference type="ARBA" id="ARBA00035646"/>
    </source>
</evidence>
<keyword evidence="1" id="KW-0304">Gas vesicle</keyword>
<dbReference type="InterPro" id="IPR050530">
    <property type="entry name" value="GvpA"/>
</dbReference>
<evidence type="ECO:0008006" key="7">
    <source>
        <dbReference type="Google" id="ProtNLM"/>
    </source>
</evidence>
<dbReference type="InterPro" id="IPR000638">
    <property type="entry name" value="Gas-vesicle_GvpA-like"/>
</dbReference>
<comment type="caution">
    <text evidence="5">The sequence shown here is derived from an EMBL/GenBank/DDBJ whole genome shotgun (WGS) entry which is preliminary data.</text>
</comment>
<dbReference type="InterPro" id="IPR008634">
    <property type="entry name" value="Gas-vesicle_GvpO"/>
</dbReference>
<dbReference type="Proteomes" id="UP000649955">
    <property type="component" value="Unassembled WGS sequence"/>
</dbReference>
<comment type="subcellular location">
    <subcellularLocation>
        <location evidence="2">Gas vesicle</location>
    </subcellularLocation>
</comment>
<evidence type="ECO:0000256" key="4">
    <source>
        <dbReference type="SAM" id="MobiDB-lite"/>
    </source>
</evidence>
<dbReference type="PANTHER" id="PTHR35344:SF4">
    <property type="entry name" value="GAS VESICLE PROTEIN A1"/>
    <property type="match status" value="1"/>
</dbReference>
<feature type="region of interest" description="Disordered" evidence="4">
    <location>
        <begin position="1"/>
        <end position="20"/>
    </location>
</feature>
<evidence type="ECO:0000313" key="6">
    <source>
        <dbReference type="Proteomes" id="UP000649955"/>
    </source>
</evidence>
<evidence type="ECO:0000256" key="1">
    <source>
        <dbReference type="ARBA" id="ARBA00022987"/>
    </source>
</evidence>
<reference evidence="6" key="1">
    <citation type="journal article" date="2019" name="Int. J. Syst. Evol. Microbiol.">
        <title>The Global Catalogue of Microorganisms (GCM) 10K type strain sequencing project: providing services to taxonomists for standard genome sequencing and annotation.</title>
        <authorList>
            <consortium name="The Broad Institute Genomics Platform"/>
            <consortium name="The Broad Institute Genome Sequencing Center for Infectious Disease"/>
            <person name="Wu L."/>
            <person name="Ma J."/>
        </authorList>
    </citation>
    <scope>NUCLEOTIDE SEQUENCE [LARGE SCALE GENOMIC DNA]</scope>
    <source>
        <strain evidence="6">CGMCC 4.7680</strain>
    </source>
</reference>
<evidence type="ECO:0000256" key="2">
    <source>
        <dbReference type="ARBA" id="ARBA00035108"/>
    </source>
</evidence>
<evidence type="ECO:0000313" key="5">
    <source>
        <dbReference type="EMBL" id="GHG16631.1"/>
    </source>
</evidence>
<dbReference type="Pfam" id="PF00741">
    <property type="entry name" value="Gas_vesicle"/>
    <property type="match status" value="1"/>
</dbReference>
<accession>A0ABQ3KE95</accession>
<protein>
    <recommendedName>
        <fullName evidence="7">Gas vesicle structural protein</fullName>
    </recommendedName>
</protein>
<dbReference type="EMBL" id="BNAW01000015">
    <property type="protein sequence ID" value="GHG16631.1"/>
    <property type="molecule type" value="Genomic_DNA"/>
</dbReference>
<sequence length="179" mass="19078">MPESPLPLPAQNKNAPEGAGKSVSRLRAADAIRAAKDQFGMVTGLTPHAVTGIRSRGDGGWSVLVDVVELAAPLIPERKVDRLAASSDSLADILERVLDKGVVIAGDIGVSVVDVELLTLRIRLFIASAQTAREMGMDWWTNDPFFAPNAARAELGTSYLAARVAELEARLPGGREEPR</sequence>
<dbReference type="Pfam" id="PF05800">
    <property type="entry name" value="GvpO"/>
    <property type="match status" value="1"/>
</dbReference>
<dbReference type="PROSITE" id="PS00234">
    <property type="entry name" value="GAS_VESICLE_A_1"/>
    <property type="match status" value="1"/>
</dbReference>